<feature type="transmembrane region" description="Helical" evidence="1">
    <location>
        <begin position="145"/>
        <end position="167"/>
    </location>
</feature>
<reference evidence="3 4" key="1">
    <citation type="submission" date="2024-01" db="EMBL/GenBank/DDBJ databases">
        <title>Comparative genomics of Cryptococcus and Kwoniella reveals pathogenesis evolution and contrasting modes of karyotype evolution via chromosome fusion or intercentromeric recombination.</title>
        <authorList>
            <person name="Coelho M.A."/>
            <person name="David-Palma M."/>
            <person name="Shea T."/>
            <person name="Bowers K."/>
            <person name="McGinley-Smith S."/>
            <person name="Mohammad A.W."/>
            <person name="Gnirke A."/>
            <person name="Yurkov A.M."/>
            <person name="Nowrousian M."/>
            <person name="Sun S."/>
            <person name="Cuomo C.A."/>
            <person name="Heitman J."/>
        </authorList>
    </citation>
    <scope>NUCLEOTIDE SEQUENCE [LARGE SCALE GENOMIC DNA]</scope>
    <source>
        <strain evidence="3">CBS 11374</strain>
    </source>
</reference>
<dbReference type="GeneID" id="87958132"/>
<dbReference type="Proteomes" id="UP001329825">
    <property type="component" value="Chromosome 8"/>
</dbReference>
<evidence type="ECO:0000313" key="3">
    <source>
        <dbReference type="EMBL" id="WRT69020.1"/>
    </source>
</evidence>
<keyword evidence="1" id="KW-1133">Transmembrane helix</keyword>
<keyword evidence="2" id="KW-0732">Signal</keyword>
<keyword evidence="4" id="KW-1185">Reference proteome</keyword>
<name>A0ABZ1D6K7_9TREE</name>
<keyword evidence="1" id="KW-0472">Membrane</keyword>
<dbReference type="EMBL" id="CP141888">
    <property type="protein sequence ID" value="WRT69020.1"/>
    <property type="molecule type" value="Genomic_DNA"/>
</dbReference>
<dbReference type="RefSeq" id="XP_062793759.1">
    <property type="nucleotide sequence ID" value="XM_062937708.1"/>
</dbReference>
<accession>A0ABZ1D6K7</accession>
<gene>
    <name evidence="3" type="ORF">IL334_006002</name>
</gene>
<keyword evidence="1" id="KW-0812">Transmembrane</keyword>
<evidence type="ECO:0000313" key="4">
    <source>
        <dbReference type="Proteomes" id="UP001329825"/>
    </source>
</evidence>
<feature type="transmembrane region" description="Helical" evidence="1">
    <location>
        <begin position="119"/>
        <end position="138"/>
    </location>
</feature>
<feature type="signal peptide" evidence="2">
    <location>
        <begin position="1"/>
        <end position="18"/>
    </location>
</feature>
<proteinExistence type="predicted"/>
<protein>
    <submittedName>
        <fullName evidence="3">Uncharacterized protein</fullName>
    </submittedName>
</protein>
<feature type="chain" id="PRO_5046763374" evidence="2">
    <location>
        <begin position="19"/>
        <end position="211"/>
    </location>
</feature>
<organism evidence="3 4">
    <name type="scientific">Kwoniella shivajii</name>
    <dbReference type="NCBI Taxonomy" id="564305"/>
    <lineage>
        <taxon>Eukaryota</taxon>
        <taxon>Fungi</taxon>
        <taxon>Dikarya</taxon>
        <taxon>Basidiomycota</taxon>
        <taxon>Agaricomycotina</taxon>
        <taxon>Tremellomycetes</taxon>
        <taxon>Tremellales</taxon>
        <taxon>Cryptococcaceae</taxon>
        <taxon>Kwoniella</taxon>
    </lineage>
</organism>
<feature type="transmembrane region" description="Helical" evidence="1">
    <location>
        <begin position="187"/>
        <end position="208"/>
    </location>
</feature>
<evidence type="ECO:0000256" key="1">
    <source>
        <dbReference type="SAM" id="Phobius"/>
    </source>
</evidence>
<sequence length="211" mass="21061">MRFATLLCALPLIGSVFAAPTPIKETAIATRDVDVFAIVTQLEADVKAAGSLNSLSVEAEVTACLEVVVVAFNKCGEALGIELGLDVDAYIAIGELAKRGEVTEEVAKILAGVIVEVNILVGAIASDVASIPVVAALLSQIDSALCLILKGVEAILAGVLTLVAGILVDLKCVLSPLLGGVLGLLDVLVGGLLSGLLGSVGGIVGGLLGGI</sequence>
<evidence type="ECO:0000256" key="2">
    <source>
        <dbReference type="SAM" id="SignalP"/>
    </source>
</evidence>